<proteinExistence type="predicted"/>
<name>A0A1N7KKK9_9RHOB</name>
<evidence type="ECO:0008006" key="4">
    <source>
        <dbReference type="Google" id="ProtNLM"/>
    </source>
</evidence>
<feature type="signal peptide" evidence="1">
    <location>
        <begin position="1"/>
        <end position="21"/>
    </location>
</feature>
<feature type="chain" id="PRO_5012275340" description="Chitin binding Peritrophin-A domain-containing protein" evidence="1">
    <location>
        <begin position="22"/>
        <end position="52"/>
    </location>
</feature>
<organism evidence="2 3">
    <name type="scientific">Gemmobacter megaterium</name>
    <dbReference type="NCBI Taxonomy" id="1086013"/>
    <lineage>
        <taxon>Bacteria</taxon>
        <taxon>Pseudomonadati</taxon>
        <taxon>Pseudomonadota</taxon>
        <taxon>Alphaproteobacteria</taxon>
        <taxon>Rhodobacterales</taxon>
        <taxon>Paracoccaceae</taxon>
        <taxon>Gemmobacter</taxon>
    </lineage>
</organism>
<dbReference type="STRING" id="1086013.SAMN05421774_101510"/>
<dbReference type="EMBL" id="FTOT01000001">
    <property type="protein sequence ID" value="SIS62113.1"/>
    <property type="molecule type" value="Genomic_DNA"/>
</dbReference>
<evidence type="ECO:0000313" key="3">
    <source>
        <dbReference type="Proteomes" id="UP000186141"/>
    </source>
</evidence>
<dbReference type="AlphaFoldDB" id="A0A1N7KKK9"/>
<keyword evidence="1" id="KW-0732">Signal</keyword>
<gene>
    <name evidence="2" type="ORF">SAMN05421774_101510</name>
</gene>
<dbReference type="RefSeq" id="WP_144038850.1">
    <property type="nucleotide sequence ID" value="NZ_BMEH01000001.1"/>
</dbReference>
<dbReference type="OrthoDB" id="7875269at2"/>
<sequence>MKTKFLLTALVLAFAPGAVMAMCSDRHEKVVDCAAGEMRDPASGQCTKPVHS</sequence>
<accession>A0A1N7KKK9</accession>
<protein>
    <recommendedName>
        <fullName evidence="4">Chitin binding Peritrophin-A domain-containing protein</fullName>
    </recommendedName>
</protein>
<reference evidence="2 3" key="1">
    <citation type="submission" date="2017-01" db="EMBL/GenBank/DDBJ databases">
        <authorList>
            <person name="Mah S.A."/>
            <person name="Swanson W.J."/>
            <person name="Moy G.W."/>
            <person name="Vacquier V.D."/>
        </authorList>
    </citation>
    <scope>NUCLEOTIDE SEQUENCE [LARGE SCALE GENOMIC DNA]</scope>
    <source>
        <strain evidence="2 3">DSM 26375</strain>
    </source>
</reference>
<keyword evidence="3" id="KW-1185">Reference proteome</keyword>
<evidence type="ECO:0000313" key="2">
    <source>
        <dbReference type="EMBL" id="SIS62113.1"/>
    </source>
</evidence>
<evidence type="ECO:0000256" key="1">
    <source>
        <dbReference type="SAM" id="SignalP"/>
    </source>
</evidence>
<dbReference type="Proteomes" id="UP000186141">
    <property type="component" value="Unassembled WGS sequence"/>
</dbReference>